<gene>
    <name evidence="2" type="ORF">SAMN04488543_1660</name>
</gene>
<feature type="coiled-coil region" evidence="1">
    <location>
        <begin position="41"/>
        <end position="75"/>
    </location>
</feature>
<dbReference type="AlphaFoldDB" id="A0A1H1RWA3"/>
<name>A0A1H1RWA3_9ACTN</name>
<dbReference type="Pfam" id="PF05711">
    <property type="entry name" value="TylF"/>
    <property type="match status" value="1"/>
</dbReference>
<dbReference type="EMBL" id="LT629749">
    <property type="protein sequence ID" value="SDS39908.1"/>
    <property type="molecule type" value="Genomic_DNA"/>
</dbReference>
<keyword evidence="1" id="KW-0175">Coiled coil</keyword>
<sequence length="305" mass="34165">MFPPALARRGARLADRLAGSLGRAHRSGPDEAEVELLRKRLRRARTRVRARDAEIARLTEELRRRTEEIAAMRASLRDPDPEVVLPPAVVETVDRVHREHLSYLSRDNLAMLARLVVALERDGRPGLVVEAGTARGGSAIVMAAAKAPERPMKVYDVFGMIPAPSEKDGEDVHRRYRLIRDGGSRGVGGELYYGYRDDLYSEVRESFARCGVEVGRHRVDLVRGLFQDTIDLAEPVALAHLDGDWYESTLTCLERLAPLLVPGGRLVLDDYDAWSGCKRAVDEYFAGRPGFRLERRAKLHAVRLP</sequence>
<evidence type="ECO:0000313" key="2">
    <source>
        <dbReference type="EMBL" id="SDS39908.1"/>
    </source>
</evidence>
<dbReference type="InterPro" id="IPR029063">
    <property type="entry name" value="SAM-dependent_MTases_sf"/>
</dbReference>
<dbReference type="PANTHER" id="PTHR40036">
    <property type="entry name" value="MACROCIN O-METHYLTRANSFERASE"/>
    <property type="match status" value="1"/>
</dbReference>
<organism evidence="2 3">
    <name type="scientific">Friedmanniella luteola</name>
    <dbReference type="NCBI Taxonomy" id="546871"/>
    <lineage>
        <taxon>Bacteria</taxon>
        <taxon>Bacillati</taxon>
        <taxon>Actinomycetota</taxon>
        <taxon>Actinomycetes</taxon>
        <taxon>Propionibacteriales</taxon>
        <taxon>Nocardioidaceae</taxon>
        <taxon>Friedmanniella</taxon>
    </lineage>
</organism>
<accession>A0A1H1RWA3</accession>
<dbReference type="PANTHER" id="PTHR40036:SF1">
    <property type="entry name" value="MACROCIN O-METHYLTRANSFERASE"/>
    <property type="match status" value="1"/>
</dbReference>
<evidence type="ECO:0000256" key="1">
    <source>
        <dbReference type="SAM" id="Coils"/>
    </source>
</evidence>
<dbReference type="OrthoDB" id="3826968at2"/>
<dbReference type="Proteomes" id="UP000199092">
    <property type="component" value="Chromosome I"/>
</dbReference>
<dbReference type="SUPFAM" id="SSF53335">
    <property type="entry name" value="S-adenosyl-L-methionine-dependent methyltransferases"/>
    <property type="match status" value="1"/>
</dbReference>
<dbReference type="STRING" id="546871.SAMN04488543_1660"/>
<protein>
    <submittedName>
        <fullName evidence="2">Asparagine synthase (Glutamine-hydrolysing)</fullName>
    </submittedName>
</protein>
<keyword evidence="3" id="KW-1185">Reference proteome</keyword>
<evidence type="ECO:0000313" key="3">
    <source>
        <dbReference type="Proteomes" id="UP000199092"/>
    </source>
</evidence>
<dbReference type="Gene3D" id="3.40.50.150">
    <property type="entry name" value="Vaccinia Virus protein VP39"/>
    <property type="match status" value="1"/>
</dbReference>
<reference evidence="2 3" key="1">
    <citation type="submission" date="2016-10" db="EMBL/GenBank/DDBJ databases">
        <authorList>
            <person name="de Groot N.N."/>
        </authorList>
    </citation>
    <scope>NUCLEOTIDE SEQUENCE [LARGE SCALE GENOMIC DNA]</scope>
    <source>
        <strain evidence="2 3">DSM 21741</strain>
    </source>
</reference>
<dbReference type="InterPro" id="IPR008884">
    <property type="entry name" value="TylF_MeTrfase"/>
</dbReference>
<dbReference type="RefSeq" id="WP_091411913.1">
    <property type="nucleotide sequence ID" value="NZ_LT629749.1"/>
</dbReference>
<proteinExistence type="predicted"/>